<feature type="compositionally biased region" description="Pro residues" evidence="1">
    <location>
        <begin position="85"/>
        <end position="95"/>
    </location>
</feature>
<gene>
    <name evidence="3" type="ORF">CLV92_103220</name>
</gene>
<keyword evidence="4" id="KW-1185">Reference proteome</keyword>
<keyword evidence="2" id="KW-1133">Transmembrane helix</keyword>
<dbReference type="EMBL" id="PTJD01000003">
    <property type="protein sequence ID" value="PPK97685.1"/>
    <property type="molecule type" value="Genomic_DNA"/>
</dbReference>
<name>A0A2S6IU67_9ACTN</name>
<evidence type="ECO:0000313" key="3">
    <source>
        <dbReference type="EMBL" id="PPK97685.1"/>
    </source>
</evidence>
<organism evidence="3 4">
    <name type="scientific">Kineococcus xinjiangensis</name>
    <dbReference type="NCBI Taxonomy" id="512762"/>
    <lineage>
        <taxon>Bacteria</taxon>
        <taxon>Bacillati</taxon>
        <taxon>Actinomycetota</taxon>
        <taxon>Actinomycetes</taxon>
        <taxon>Kineosporiales</taxon>
        <taxon>Kineosporiaceae</taxon>
        <taxon>Kineococcus</taxon>
    </lineage>
</organism>
<proteinExistence type="predicted"/>
<protein>
    <recommendedName>
        <fullName evidence="5">DUF4190 domain-containing protein</fullName>
    </recommendedName>
</protein>
<feature type="transmembrane region" description="Helical" evidence="2">
    <location>
        <begin position="145"/>
        <end position="169"/>
    </location>
</feature>
<feature type="region of interest" description="Disordered" evidence="1">
    <location>
        <begin position="1"/>
        <end position="95"/>
    </location>
</feature>
<reference evidence="3 4" key="1">
    <citation type="submission" date="2018-02" db="EMBL/GenBank/DDBJ databases">
        <title>Genomic Encyclopedia of Archaeal and Bacterial Type Strains, Phase II (KMG-II): from individual species to whole genera.</title>
        <authorList>
            <person name="Goeker M."/>
        </authorList>
    </citation>
    <scope>NUCLEOTIDE SEQUENCE [LARGE SCALE GENOMIC DNA]</scope>
    <source>
        <strain evidence="3 4">DSM 22857</strain>
    </source>
</reference>
<evidence type="ECO:0000313" key="4">
    <source>
        <dbReference type="Proteomes" id="UP000239485"/>
    </source>
</evidence>
<evidence type="ECO:0008006" key="5">
    <source>
        <dbReference type="Google" id="ProtNLM"/>
    </source>
</evidence>
<feature type="transmembrane region" description="Helical" evidence="2">
    <location>
        <begin position="100"/>
        <end position="133"/>
    </location>
</feature>
<dbReference type="Proteomes" id="UP000239485">
    <property type="component" value="Unassembled WGS sequence"/>
</dbReference>
<evidence type="ECO:0000256" key="1">
    <source>
        <dbReference type="SAM" id="MobiDB-lite"/>
    </source>
</evidence>
<feature type="compositionally biased region" description="Pro residues" evidence="1">
    <location>
        <begin position="50"/>
        <end position="64"/>
    </location>
</feature>
<evidence type="ECO:0000256" key="2">
    <source>
        <dbReference type="SAM" id="Phobius"/>
    </source>
</evidence>
<feature type="compositionally biased region" description="Basic and acidic residues" evidence="1">
    <location>
        <begin position="26"/>
        <end position="49"/>
    </location>
</feature>
<sequence>MPAPPGCRHGIRASPGRGDEDDDEAREFRVGVRGDDMRDEPLDLRKDPYAPRPEGPGGPTPPGTGPHEFTPHGSTPYGSGAHAPTRPPQTPPASSPLPGIAVAALVVSCTAFVLGLAPVLGFLLGAAGVVLAVVALRRRARAGLMALSIVLSSLALLASVGSTAFWILVAQDVRDSSAANRDEDVEEDGGGVPLPGGPALPADALPDGDHLVGESVQPGLYRSLTPAGENCYWERTSGPGDDADAIIVNGAGPGSAVVEVLAGDYGFNTSRCGGWVPVDPTPQVRETIGDGDHLVGIDVAPGVYTAGSSTADCFWKRSSSAAQGRDDTIDIEAGLAHAVVEIKPGDVLFTSHECGEWTREDGQPDPLGPPVPDGDHLVGDTVLPGVYRAVGIDGEECYWERDSALGRESDGLLANSFGAGPAIVELLPSDRRFSSTRCGGWVPVDRTPDLQDVFGEGDHLVGVDIAPGRYAAERPEELCRWVRGRDATHDRGAEIEGDYADGPVTVEILPTDVLFSSESCGEWRRVG</sequence>
<keyword evidence="2" id="KW-0812">Transmembrane</keyword>
<comment type="caution">
    <text evidence="3">The sequence shown here is derived from an EMBL/GenBank/DDBJ whole genome shotgun (WGS) entry which is preliminary data.</text>
</comment>
<dbReference type="AlphaFoldDB" id="A0A2S6IU67"/>
<accession>A0A2S6IU67</accession>
<keyword evidence="2" id="KW-0472">Membrane</keyword>